<gene>
    <name evidence="2" type="ORF">HOP52_02625</name>
</gene>
<organism evidence="2 3">
    <name type="scientific">Billgrantia campisalis</name>
    <dbReference type="NCBI Taxonomy" id="74661"/>
    <lineage>
        <taxon>Bacteria</taxon>
        <taxon>Pseudomonadati</taxon>
        <taxon>Pseudomonadota</taxon>
        <taxon>Gammaproteobacteria</taxon>
        <taxon>Oceanospirillales</taxon>
        <taxon>Halomonadaceae</taxon>
        <taxon>Billgrantia</taxon>
    </lineage>
</organism>
<keyword evidence="1" id="KW-1133">Transmembrane helix</keyword>
<evidence type="ECO:0000313" key="2">
    <source>
        <dbReference type="EMBL" id="MCG6656670.1"/>
    </source>
</evidence>
<accession>A0ABS9P6C4</accession>
<name>A0ABS9P6C4_9GAMM</name>
<reference evidence="2 3" key="1">
    <citation type="submission" date="2020-05" db="EMBL/GenBank/DDBJ databases">
        <title>Comparative genomic analysis of denitrifying bacteria from Halomonas genus.</title>
        <authorList>
            <person name="Wang L."/>
            <person name="Shao Z."/>
        </authorList>
    </citation>
    <scope>NUCLEOTIDE SEQUENCE [LARGE SCALE GENOMIC DNA]</scope>
    <source>
        <strain evidence="2 3">A4</strain>
    </source>
</reference>
<sequence>MAAEMIVPAVSLIAIPFSLLLSVILFVAIRSFLTRDRSEIPDRRPADS</sequence>
<keyword evidence="3" id="KW-1185">Reference proteome</keyword>
<dbReference type="EMBL" id="JABFUC010000002">
    <property type="protein sequence ID" value="MCG6656670.1"/>
    <property type="molecule type" value="Genomic_DNA"/>
</dbReference>
<comment type="caution">
    <text evidence="2">The sequence shown here is derived from an EMBL/GenBank/DDBJ whole genome shotgun (WGS) entry which is preliminary data.</text>
</comment>
<keyword evidence="1" id="KW-0812">Transmembrane</keyword>
<feature type="transmembrane region" description="Helical" evidence="1">
    <location>
        <begin position="6"/>
        <end position="29"/>
    </location>
</feature>
<dbReference type="RefSeq" id="WP_238975699.1">
    <property type="nucleotide sequence ID" value="NZ_JABFUC010000002.1"/>
</dbReference>
<dbReference type="Proteomes" id="UP000814385">
    <property type="component" value="Unassembled WGS sequence"/>
</dbReference>
<keyword evidence="1" id="KW-0472">Membrane</keyword>
<protein>
    <submittedName>
        <fullName evidence="2">Uncharacterized protein</fullName>
    </submittedName>
</protein>
<proteinExistence type="predicted"/>
<evidence type="ECO:0000256" key="1">
    <source>
        <dbReference type="SAM" id="Phobius"/>
    </source>
</evidence>
<evidence type="ECO:0000313" key="3">
    <source>
        <dbReference type="Proteomes" id="UP000814385"/>
    </source>
</evidence>